<dbReference type="EMBL" id="CT573073">
    <property type="protein sequence ID" value="CAJ71316.1"/>
    <property type="molecule type" value="Genomic_DNA"/>
</dbReference>
<dbReference type="AlphaFoldDB" id="Q1PVR8"/>
<organism evidence="1">
    <name type="scientific">Kuenenia stuttgartiensis</name>
    <dbReference type="NCBI Taxonomy" id="174633"/>
    <lineage>
        <taxon>Bacteria</taxon>
        <taxon>Pseudomonadati</taxon>
        <taxon>Planctomycetota</taxon>
        <taxon>Candidatus Brocadiia</taxon>
        <taxon>Candidatus Brocadiales</taxon>
        <taxon>Candidatus Brocadiaceae</taxon>
        <taxon>Candidatus Kuenenia</taxon>
    </lineage>
</organism>
<gene>
    <name evidence="1" type="ORF">kustc0571</name>
</gene>
<sequence length="112" mass="13129">MKKLLLIFNPVNIQQNQNTTTARDSIINNIISAYSQAFNIIWNYIAYGISKSVDFQRVENEARTMVQSIKDKTEEITQKLMNSQIHYFILSKTIETVHKVICFVCLHIRRHI</sequence>
<evidence type="ECO:0000313" key="1">
    <source>
        <dbReference type="EMBL" id="CAJ71316.1"/>
    </source>
</evidence>
<reference evidence="1" key="2">
    <citation type="submission" date="2006-01" db="EMBL/GenBank/DDBJ databases">
        <authorList>
            <person name="Genoscope"/>
        </authorList>
    </citation>
    <scope>NUCLEOTIDE SEQUENCE</scope>
</reference>
<protein>
    <submittedName>
        <fullName evidence="1">Uncharacterized protein</fullName>
    </submittedName>
</protein>
<proteinExistence type="predicted"/>
<reference evidence="1" key="1">
    <citation type="journal article" date="2006" name="Nature">
        <title>Deciphering the evolution and metabolism of an anammox bacterium from a community genome.</title>
        <authorList>
            <person name="Strous M."/>
            <person name="Pelletier E."/>
            <person name="Mangenot S."/>
            <person name="Rattei T."/>
            <person name="Lehner A."/>
            <person name="Taylor M.W."/>
            <person name="Horn M."/>
            <person name="Daims H."/>
            <person name="Bartol-Mavel D."/>
            <person name="Wincker P."/>
            <person name="Barbe V."/>
            <person name="Fonknechten N."/>
            <person name="Vallenet D."/>
            <person name="Segurens B."/>
            <person name="Schenowitz-Truong C."/>
            <person name="Medigue C."/>
            <person name="Collingro A."/>
            <person name="Snel B."/>
            <person name="Dutilh B.E."/>
            <person name="OpDenCamp H.J.M."/>
            <person name="vanDerDrift C."/>
            <person name="Cirpus I."/>
            <person name="vanDePas-Schoonen K.T."/>
            <person name="Harhangi H.R."/>
            <person name="vanNiftrik L."/>
            <person name="Schmid M."/>
            <person name="Keltjens J."/>
            <person name="vanDeVossenberg J."/>
            <person name="Kartal B."/>
            <person name="Meier H."/>
            <person name="Frishman D."/>
            <person name="Huynen M.A."/>
            <person name="Mewes H."/>
            <person name="Weissenbach J."/>
            <person name="Jetten M.S.M."/>
            <person name="Wagner M."/>
            <person name="LePaslier D."/>
        </authorList>
    </citation>
    <scope>NUCLEOTIDE SEQUENCE</scope>
</reference>
<name>Q1PVR8_KUEST</name>
<accession>Q1PVR8</accession>